<evidence type="ECO:0000313" key="2">
    <source>
        <dbReference type="Proteomes" id="UP001499990"/>
    </source>
</evidence>
<accession>A0ABP6SLC2</accession>
<dbReference type="CDD" id="cd07067">
    <property type="entry name" value="HP_PGM_like"/>
    <property type="match status" value="1"/>
</dbReference>
<reference evidence="2" key="1">
    <citation type="journal article" date="2019" name="Int. J. Syst. Evol. Microbiol.">
        <title>The Global Catalogue of Microorganisms (GCM) 10K type strain sequencing project: providing services to taxonomists for standard genome sequencing and annotation.</title>
        <authorList>
            <consortium name="The Broad Institute Genomics Platform"/>
            <consortium name="The Broad Institute Genome Sequencing Center for Infectious Disease"/>
            <person name="Wu L."/>
            <person name="Ma J."/>
        </authorList>
    </citation>
    <scope>NUCLEOTIDE SEQUENCE [LARGE SCALE GENOMIC DNA]</scope>
    <source>
        <strain evidence="2">JCM 9651</strain>
    </source>
</reference>
<comment type="caution">
    <text evidence="1">The sequence shown here is derived from an EMBL/GenBank/DDBJ whole genome shotgun (WGS) entry which is preliminary data.</text>
</comment>
<gene>
    <name evidence="1" type="ORF">GCM10020367_61380</name>
</gene>
<evidence type="ECO:0000313" key="1">
    <source>
        <dbReference type="EMBL" id="GAA3379114.1"/>
    </source>
</evidence>
<dbReference type="EMBL" id="BAAAYL010000001">
    <property type="protein sequence ID" value="GAA3379114.1"/>
    <property type="molecule type" value="Genomic_DNA"/>
</dbReference>
<dbReference type="InterPro" id="IPR029033">
    <property type="entry name" value="His_PPase_superfam"/>
</dbReference>
<sequence>MKRHPARRLIVLRHAKSAWPDDIADHERPLAPRGRRDAPAVGRWLEKHGLLPDLVVCSTARRTRETWEGASGELGGAPVVSYDERVYGATVSELLDVVRETPDEYRTLLLIGHNPGAQDFVLELAGDADEGSLADVRAKFPTSALAVLSVDVLWQDLAPHGARLTRFAAPRGT</sequence>
<dbReference type="RefSeq" id="WP_345043700.1">
    <property type="nucleotide sequence ID" value="NZ_BAAAYL010000001.1"/>
</dbReference>
<dbReference type="Gene3D" id="3.40.50.1240">
    <property type="entry name" value="Phosphoglycerate mutase-like"/>
    <property type="match status" value="1"/>
</dbReference>
<keyword evidence="2" id="KW-1185">Reference proteome</keyword>
<dbReference type="PANTHER" id="PTHR47623">
    <property type="entry name" value="OS09G0287300 PROTEIN"/>
    <property type="match status" value="1"/>
</dbReference>
<name>A0ABP6SLC2_9ACTN</name>
<dbReference type="SUPFAM" id="SSF53254">
    <property type="entry name" value="Phosphoglycerate mutase-like"/>
    <property type="match status" value="1"/>
</dbReference>
<dbReference type="InterPro" id="IPR013078">
    <property type="entry name" value="His_Pase_superF_clade-1"/>
</dbReference>
<proteinExistence type="predicted"/>
<protein>
    <submittedName>
        <fullName evidence="1">Histidine phosphatase family protein</fullName>
    </submittedName>
</protein>
<dbReference type="SMART" id="SM00855">
    <property type="entry name" value="PGAM"/>
    <property type="match status" value="1"/>
</dbReference>
<dbReference type="Pfam" id="PF00300">
    <property type="entry name" value="His_Phos_1"/>
    <property type="match status" value="1"/>
</dbReference>
<organism evidence="1 2">
    <name type="scientific">Streptomyces sannanensis</name>
    <dbReference type="NCBI Taxonomy" id="285536"/>
    <lineage>
        <taxon>Bacteria</taxon>
        <taxon>Bacillati</taxon>
        <taxon>Actinomycetota</taxon>
        <taxon>Actinomycetes</taxon>
        <taxon>Kitasatosporales</taxon>
        <taxon>Streptomycetaceae</taxon>
        <taxon>Streptomyces</taxon>
    </lineage>
</organism>
<dbReference type="Proteomes" id="UP001499990">
    <property type="component" value="Unassembled WGS sequence"/>
</dbReference>
<dbReference type="PANTHER" id="PTHR47623:SF1">
    <property type="entry name" value="OS09G0287300 PROTEIN"/>
    <property type="match status" value="1"/>
</dbReference>